<organism evidence="2 3">
    <name type="scientific">Pyxidicoccus fallax</name>
    <dbReference type="NCBI Taxonomy" id="394095"/>
    <lineage>
        <taxon>Bacteria</taxon>
        <taxon>Pseudomonadati</taxon>
        <taxon>Myxococcota</taxon>
        <taxon>Myxococcia</taxon>
        <taxon>Myxococcales</taxon>
        <taxon>Cystobacterineae</taxon>
        <taxon>Myxococcaceae</taxon>
        <taxon>Pyxidicoccus</taxon>
    </lineage>
</organism>
<dbReference type="SUPFAM" id="SSF48613">
    <property type="entry name" value="Heme oxygenase-like"/>
    <property type="match status" value="1"/>
</dbReference>
<dbReference type="RefSeq" id="WP_169347731.1">
    <property type="nucleotide sequence ID" value="NZ_JABBJJ010000138.1"/>
</dbReference>
<dbReference type="InterPro" id="IPR039068">
    <property type="entry name" value="PqqC-like"/>
</dbReference>
<proteinExistence type="predicted"/>
<keyword evidence="1" id="KW-0560">Oxidoreductase</keyword>
<reference evidence="2 3" key="1">
    <citation type="submission" date="2020-04" db="EMBL/GenBank/DDBJ databases">
        <title>Draft genome of Pyxidicoccus fallax type strain.</title>
        <authorList>
            <person name="Whitworth D.E."/>
        </authorList>
    </citation>
    <scope>NUCLEOTIDE SEQUENCE [LARGE SCALE GENOMIC DNA]</scope>
    <source>
        <strain evidence="2 3">DSM 14698</strain>
    </source>
</reference>
<keyword evidence="3" id="KW-1185">Reference proteome</keyword>
<protein>
    <submittedName>
        <fullName evidence="2">Iron-containing redox enzyme family protein</fullName>
    </submittedName>
</protein>
<dbReference type="PANTHER" id="PTHR40279:SF3">
    <property type="entry name" value="4-AMINOBENZOATE SYNTHASE"/>
    <property type="match status" value="1"/>
</dbReference>
<evidence type="ECO:0000256" key="1">
    <source>
        <dbReference type="ARBA" id="ARBA00023002"/>
    </source>
</evidence>
<dbReference type="Pfam" id="PF14518">
    <property type="entry name" value="Haem_oxygenas_2"/>
    <property type="match status" value="1"/>
</dbReference>
<dbReference type="InterPro" id="IPR016084">
    <property type="entry name" value="Haem_Oase-like_multi-hlx"/>
</dbReference>
<dbReference type="Proteomes" id="UP000518300">
    <property type="component" value="Unassembled WGS sequence"/>
</dbReference>
<evidence type="ECO:0000313" key="3">
    <source>
        <dbReference type="Proteomes" id="UP000518300"/>
    </source>
</evidence>
<dbReference type="PANTHER" id="PTHR40279">
    <property type="entry name" value="PQQC-LIKE PROTEIN"/>
    <property type="match status" value="1"/>
</dbReference>
<dbReference type="Gene3D" id="1.20.910.10">
    <property type="entry name" value="Heme oxygenase-like"/>
    <property type="match status" value="1"/>
</dbReference>
<sequence length="245" mass="28336">MSTDEVVTAASRFAVLDKKLKKSWEDLFARSRLVKTIQEGRIDKRLYAVYLMETYQYTLHNARNQALVGVRALDVGVSYLKFCFEHATEETGHEHMALHDMLSLGLPKEALEIPPPLPATEALIAYLYWVSATGNPLRRLGYSYWAESSYDYIMPLIDKVRETLELKPAQMTFFIAHSKIDEDHAEQVRRMIAQNCKTDQDWHDVERVLETSLRLMGNMMEEVFAEYELLRKEQSATHAFLGLLK</sequence>
<accession>A0A848LLC3</accession>
<gene>
    <name evidence="2" type="ORF">HG543_26900</name>
</gene>
<name>A0A848LLC3_9BACT</name>
<dbReference type="EMBL" id="JABBJJ010000138">
    <property type="protein sequence ID" value="NMO18463.1"/>
    <property type="molecule type" value="Genomic_DNA"/>
</dbReference>
<dbReference type="AlphaFoldDB" id="A0A848LLC3"/>
<evidence type="ECO:0000313" key="2">
    <source>
        <dbReference type="EMBL" id="NMO18463.1"/>
    </source>
</evidence>
<dbReference type="GO" id="GO:0016491">
    <property type="term" value="F:oxidoreductase activity"/>
    <property type="evidence" value="ECO:0007669"/>
    <property type="project" value="UniProtKB-KW"/>
</dbReference>
<comment type="caution">
    <text evidence="2">The sequence shown here is derived from an EMBL/GenBank/DDBJ whole genome shotgun (WGS) entry which is preliminary data.</text>
</comment>